<dbReference type="Proteomes" id="UP001519343">
    <property type="component" value="Unassembled WGS sequence"/>
</dbReference>
<sequence length="130" mass="15109">MFTQHLIPRFAETDALGHINNNVIPNWFESARIDVFRLFNEDLDLKNWNLIIASLSVDFIKQIYYGLDVTIRTSIERIGNSSFVIFQEVVQQNEVCASGRITMVYFNFKTQRAESIPSAIREQLEKHLKA</sequence>
<gene>
    <name evidence="3" type="ORF">J2Z37_001616</name>
</gene>
<dbReference type="CDD" id="cd00586">
    <property type="entry name" value="4HBT"/>
    <property type="match status" value="1"/>
</dbReference>
<dbReference type="InterPro" id="IPR050563">
    <property type="entry name" value="4-hydroxybenzoyl-CoA_TE"/>
</dbReference>
<keyword evidence="4" id="KW-1185">Reference proteome</keyword>
<name>A0ABS4GP30_9BACL</name>
<dbReference type="InterPro" id="IPR029069">
    <property type="entry name" value="HotDog_dom_sf"/>
</dbReference>
<dbReference type="Gene3D" id="3.10.129.10">
    <property type="entry name" value="Hotdog Thioesterase"/>
    <property type="match status" value="1"/>
</dbReference>
<evidence type="ECO:0000256" key="1">
    <source>
        <dbReference type="ARBA" id="ARBA00005953"/>
    </source>
</evidence>
<dbReference type="RefSeq" id="WP_209809706.1">
    <property type="nucleotide sequence ID" value="NZ_JAGGKT010000003.1"/>
</dbReference>
<dbReference type="PANTHER" id="PTHR31793:SF27">
    <property type="entry name" value="NOVEL THIOESTERASE SUPERFAMILY DOMAIN AND SAPOSIN A-TYPE DOMAIN CONTAINING PROTEIN (0610012H03RIK)"/>
    <property type="match status" value="1"/>
</dbReference>
<dbReference type="EMBL" id="JAGGKT010000003">
    <property type="protein sequence ID" value="MBP1931615.1"/>
    <property type="molecule type" value="Genomic_DNA"/>
</dbReference>
<comment type="caution">
    <text evidence="3">The sequence shown here is derived from an EMBL/GenBank/DDBJ whole genome shotgun (WGS) entry which is preliminary data.</text>
</comment>
<evidence type="ECO:0000313" key="4">
    <source>
        <dbReference type="Proteomes" id="UP001519343"/>
    </source>
</evidence>
<dbReference type="EC" id="3.1.2.-" evidence="3"/>
<evidence type="ECO:0000313" key="3">
    <source>
        <dbReference type="EMBL" id="MBP1931615.1"/>
    </source>
</evidence>
<proteinExistence type="inferred from homology"/>
<accession>A0ABS4GP30</accession>
<organism evidence="3 4">
    <name type="scientific">Ammoniphilus resinae</name>
    <dbReference type="NCBI Taxonomy" id="861532"/>
    <lineage>
        <taxon>Bacteria</taxon>
        <taxon>Bacillati</taxon>
        <taxon>Bacillota</taxon>
        <taxon>Bacilli</taxon>
        <taxon>Bacillales</taxon>
        <taxon>Paenibacillaceae</taxon>
        <taxon>Aneurinibacillus group</taxon>
        <taxon>Ammoniphilus</taxon>
    </lineage>
</organism>
<comment type="similarity">
    <text evidence="1">Belongs to the 4-hydroxybenzoyl-CoA thioesterase family.</text>
</comment>
<dbReference type="Pfam" id="PF13279">
    <property type="entry name" value="4HBT_2"/>
    <property type="match status" value="1"/>
</dbReference>
<dbReference type="GO" id="GO:0016787">
    <property type="term" value="F:hydrolase activity"/>
    <property type="evidence" value="ECO:0007669"/>
    <property type="project" value="UniProtKB-KW"/>
</dbReference>
<dbReference type="SUPFAM" id="SSF54637">
    <property type="entry name" value="Thioesterase/thiol ester dehydrase-isomerase"/>
    <property type="match status" value="1"/>
</dbReference>
<evidence type="ECO:0000256" key="2">
    <source>
        <dbReference type="ARBA" id="ARBA00022801"/>
    </source>
</evidence>
<keyword evidence="2 3" id="KW-0378">Hydrolase</keyword>
<protein>
    <submittedName>
        <fullName evidence="3">Acyl-CoA thioester hydrolase</fullName>
        <ecNumber evidence="3">3.1.2.-</ecNumber>
    </submittedName>
</protein>
<reference evidence="3 4" key="1">
    <citation type="submission" date="2021-03" db="EMBL/GenBank/DDBJ databases">
        <title>Genomic Encyclopedia of Type Strains, Phase IV (KMG-IV): sequencing the most valuable type-strain genomes for metagenomic binning, comparative biology and taxonomic classification.</title>
        <authorList>
            <person name="Goeker M."/>
        </authorList>
    </citation>
    <scope>NUCLEOTIDE SEQUENCE [LARGE SCALE GENOMIC DNA]</scope>
    <source>
        <strain evidence="3 4">DSM 24738</strain>
    </source>
</reference>
<dbReference type="PANTHER" id="PTHR31793">
    <property type="entry name" value="4-HYDROXYBENZOYL-COA THIOESTERASE FAMILY MEMBER"/>
    <property type="match status" value="1"/>
</dbReference>